<evidence type="ECO:0000256" key="3">
    <source>
        <dbReference type="ARBA" id="ARBA00008919"/>
    </source>
</evidence>
<evidence type="ECO:0000256" key="8">
    <source>
        <dbReference type="ARBA" id="ARBA00022989"/>
    </source>
</evidence>
<evidence type="ECO:0000256" key="12">
    <source>
        <dbReference type="RuleBase" id="RU003832"/>
    </source>
</evidence>
<evidence type="ECO:0000313" key="16">
    <source>
        <dbReference type="Proteomes" id="UP001331761"/>
    </source>
</evidence>
<keyword evidence="4 12" id="KW-0328">Glycosyltransferase</keyword>
<dbReference type="Pfam" id="PF00852">
    <property type="entry name" value="Glyco_transf_10"/>
    <property type="match status" value="1"/>
</dbReference>
<evidence type="ECO:0000256" key="10">
    <source>
        <dbReference type="ARBA" id="ARBA00023136"/>
    </source>
</evidence>
<comment type="similarity">
    <text evidence="3 12">Belongs to the glycosyltransferase 10 family.</text>
</comment>
<dbReference type="Proteomes" id="UP001331761">
    <property type="component" value="Unassembled WGS sequence"/>
</dbReference>
<name>A0AAN8FYY3_TRICO</name>
<feature type="domain" description="Fucosyltransferase C-terminal" evidence="13">
    <location>
        <begin position="162"/>
        <end position="334"/>
    </location>
</feature>
<dbReference type="InterPro" id="IPR038577">
    <property type="entry name" value="GT10-like_C_sf"/>
</dbReference>
<dbReference type="EMBL" id="WIXE01000185">
    <property type="protein sequence ID" value="KAK5986812.1"/>
    <property type="molecule type" value="Genomic_DNA"/>
</dbReference>
<evidence type="ECO:0000256" key="5">
    <source>
        <dbReference type="ARBA" id="ARBA00022679"/>
    </source>
</evidence>
<dbReference type="InterPro" id="IPR031481">
    <property type="entry name" value="Glyco_tran_10_N"/>
</dbReference>
<protein>
    <recommendedName>
        <fullName evidence="12">Fucosyltransferase</fullName>
        <ecNumber evidence="12">2.4.1.-</ecNumber>
    </recommendedName>
</protein>
<evidence type="ECO:0000256" key="4">
    <source>
        <dbReference type="ARBA" id="ARBA00022676"/>
    </source>
</evidence>
<reference evidence="15 16" key="1">
    <citation type="submission" date="2019-10" db="EMBL/GenBank/DDBJ databases">
        <title>Assembly and Annotation for the nematode Trichostrongylus colubriformis.</title>
        <authorList>
            <person name="Martin J."/>
        </authorList>
    </citation>
    <scope>NUCLEOTIDE SEQUENCE [LARGE SCALE GENOMIC DNA]</scope>
    <source>
        <strain evidence="15">G859</strain>
        <tissue evidence="15">Whole worm</tissue>
    </source>
</reference>
<dbReference type="GO" id="GO:0032580">
    <property type="term" value="C:Golgi cisterna membrane"/>
    <property type="evidence" value="ECO:0007669"/>
    <property type="project" value="UniProtKB-SubCell"/>
</dbReference>
<keyword evidence="16" id="KW-1185">Reference proteome</keyword>
<comment type="caution">
    <text evidence="15">The sequence shown here is derived from an EMBL/GenBank/DDBJ whole genome shotgun (WGS) entry which is preliminary data.</text>
</comment>
<evidence type="ECO:0000256" key="11">
    <source>
        <dbReference type="ARBA" id="ARBA00023180"/>
    </source>
</evidence>
<organism evidence="15 16">
    <name type="scientific">Trichostrongylus colubriformis</name>
    <name type="common">Black scour worm</name>
    <dbReference type="NCBI Taxonomy" id="6319"/>
    <lineage>
        <taxon>Eukaryota</taxon>
        <taxon>Metazoa</taxon>
        <taxon>Ecdysozoa</taxon>
        <taxon>Nematoda</taxon>
        <taxon>Chromadorea</taxon>
        <taxon>Rhabditida</taxon>
        <taxon>Rhabditina</taxon>
        <taxon>Rhabditomorpha</taxon>
        <taxon>Strongyloidea</taxon>
        <taxon>Trichostrongylidae</taxon>
        <taxon>Trichostrongylus</taxon>
    </lineage>
</organism>
<evidence type="ECO:0000313" key="15">
    <source>
        <dbReference type="EMBL" id="KAK5986812.1"/>
    </source>
</evidence>
<accession>A0AAN8FYY3</accession>
<keyword evidence="8" id="KW-1133">Transmembrane helix</keyword>
<keyword evidence="9 12" id="KW-0333">Golgi apparatus</keyword>
<evidence type="ECO:0000256" key="9">
    <source>
        <dbReference type="ARBA" id="ARBA00023034"/>
    </source>
</evidence>
<keyword evidence="5 12" id="KW-0808">Transferase</keyword>
<dbReference type="AlphaFoldDB" id="A0AAN8FYY3"/>
<dbReference type="FunFam" id="3.40.50.11660:FF:000002">
    <property type="entry name" value="Alpha-(1,3)-fucosyltransferase"/>
    <property type="match status" value="1"/>
</dbReference>
<evidence type="ECO:0000259" key="14">
    <source>
        <dbReference type="Pfam" id="PF17039"/>
    </source>
</evidence>
<evidence type="ECO:0000256" key="2">
    <source>
        <dbReference type="ARBA" id="ARBA00004922"/>
    </source>
</evidence>
<dbReference type="Pfam" id="PF17039">
    <property type="entry name" value="Glyco_tran_10_N"/>
    <property type="match status" value="1"/>
</dbReference>
<evidence type="ECO:0000259" key="13">
    <source>
        <dbReference type="Pfam" id="PF00852"/>
    </source>
</evidence>
<dbReference type="Gene3D" id="3.40.50.11660">
    <property type="entry name" value="Glycosyl transferase family 10, C-terminal domain"/>
    <property type="match status" value="1"/>
</dbReference>
<gene>
    <name evidence="15" type="ORF">GCK32_008646</name>
</gene>
<dbReference type="InterPro" id="IPR001503">
    <property type="entry name" value="Glyco_trans_10"/>
</dbReference>
<dbReference type="InterPro" id="IPR055270">
    <property type="entry name" value="Glyco_tran_10_C"/>
</dbReference>
<dbReference type="GO" id="GO:0008417">
    <property type="term" value="F:fucosyltransferase activity"/>
    <property type="evidence" value="ECO:0007669"/>
    <property type="project" value="InterPro"/>
</dbReference>
<keyword evidence="6 12" id="KW-0812">Transmembrane</keyword>
<evidence type="ECO:0000256" key="6">
    <source>
        <dbReference type="ARBA" id="ARBA00022692"/>
    </source>
</evidence>
<comment type="subcellular location">
    <subcellularLocation>
        <location evidence="1 12">Golgi apparatus</location>
        <location evidence="1 12">Golgi stack membrane</location>
        <topology evidence="1 12">Single-pass type II membrane protein</topology>
    </subcellularLocation>
</comment>
<keyword evidence="7" id="KW-0735">Signal-anchor</keyword>
<dbReference type="SUPFAM" id="SSF53756">
    <property type="entry name" value="UDP-Glycosyltransferase/glycogen phosphorylase"/>
    <property type="match status" value="1"/>
</dbReference>
<keyword evidence="10" id="KW-0472">Membrane</keyword>
<comment type="pathway">
    <text evidence="2">Protein modification; protein glycosylation.</text>
</comment>
<proteinExistence type="inferred from homology"/>
<keyword evidence="11" id="KW-0325">Glycoprotein</keyword>
<evidence type="ECO:0000256" key="1">
    <source>
        <dbReference type="ARBA" id="ARBA00004447"/>
    </source>
</evidence>
<dbReference type="PANTHER" id="PTHR48438">
    <property type="entry name" value="ALPHA-(1,3)-FUCOSYLTRANSFERASE C-RELATED"/>
    <property type="match status" value="1"/>
</dbReference>
<sequence length="353" mass="40973">MVLAAASTIFFMYQDGQNVYVGRPQKIPIIVTWTPFFSMDLKRTLLPTLNNCPYKCHVINRRELKLFQQNASAYVIHGRDMIITDLPPTTQDQLKVLMLMESPHHTGSAIYKIPRNYFNATMTYRRDSRYFYPYGQFVTLAPHDEEKKGVVVPQQKILGALKKKTRGSLVFVSNCNTPSKRESLIKELAHHTEITVRGGCEGRLSYGNDTRGFACTRDCDDDALIATHRFYISFENSLCNDYITEKFYSRISQLLVPVVVKRRIYEAADIPPGSFVALDDFNSIKELGNYLNFLRKNDTEYLRYFEWIKHYRLPSTYKSNALCKLCEDIHRKEAFVVEDIIQHYIHNQCLDKA</sequence>
<evidence type="ECO:0000256" key="7">
    <source>
        <dbReference type="ARBA" id="ARBA00022968"/>
    </source>
</evidence>
<dbReference type="EC" id="2.4.1.-" evidence="12"/>
<dbReference type="PANTHER" id="PTHR48438:SF1">
    <property type="entry name" value="ALPHA-(1,3)-FUCOSYLTRANSFERASE C-RELATED"/>
    <property type="match status" value="1"/>
</dbReference>
<feature type="domain" description="Fucosyltransferase N-terminal" evidence="14">
    <location>
        <begin position="27"/>
        <end position="135"/>
    </location>
</feature>